<dbReference type="STRING" id="413071.G9MTX4"/>
<dbReference type="GeneID" id="25792573"/>
<evidence type="ECO:0000313" key="2">
    <source>
        <dbReference type="Proteomes" id="UP000007115"/>
    </source>
</evidence>
<accession>G9MTX4</accession>
<comment type="caution">
    <text evidence="1">The sequence shown here is derived from an EMBL/GenBank/DDBJ whole genome shotgun (WGS) entry which is preliminary data.</text>
</comment>
<feature type="non-terminal residue" evidence="1">
    <location>
        <position position="74"/>
    </location>
</feature>
<dbReference type="VEuPathDB" id="FungiDB:TRIVIDRAFT_27622"/>
<evidence type="ECO:0000313" key="1">
    <source>
        <dbReference type="EMBL" id="EHK22103.1"/>
    </source>
</evidence>
<dbReference type="AlphaFoldDB" id="G9MTX4"/>
<organism evidence="1 2">
    <name type="scientific">Hypocrea virens (strain Gv29-8 / FGSC 10586)</name>
    <name type="common">Gliocladium virens</name>
    <name type="synonym">Trichoderma virens</name>
    <dbReference type="NCBI Taxonomy" id="413071"/>
    <lineage>
        <taxon>Eukaryota</taxon>
        <taxon>Fungi</taxon>
        <taxon>Dikarya</taxon>
        <taxon>Ascomycota</taxon>
        <taxon>Pezizomycotina</taxon>
        <taxon>Sordariomycetes</taxon>
        <taxon>Hypocreomycetidae</taxon>
        <taxon>Hypocreales</taxon>
        <taxon>Hypocreaceae</taxon>
        <taxon>Trichoderma</taxon>
    </lineage>
</organism>
<proteinExistence type="predicted"/>
<keyword evidence="2" id="KW-1185">Reference proteome</keyword>
<reference evidence="1 2" key="1">
    <citation type="journal article" date="2011" name="Genome Biol.">
        <title>Comparative genome sequence analysis underscores mycoparasitism as the ancestral life style of Trichoderma.</title>
        <authorList>
            <person name="Kubicek C.P."/>
            <person name="Herrera-Estrella A."/>
            <person name="Seidl-Seiboth V."/>
            <person name="Martinez D.A."/>
            <person name="Druzhinina I.S."/>
            <person name="Thon M."/>
            <person name="Zeilinger S."/>
            <person name="Casas-Flores S."/>
            <person name="Horwitz B.A."/>
            <person name="Mukherjee P.K."/>
            <person name="Mukherjee M."/>
            <person name="Kredics L."/>
            <person name="Alcaraz L.D."/>
            <person name="Aerts A."/>
            <person name="Antal Z."/>
            <person name="Atanasova L."/>
            <person name="Cervantes-Badillo M.G."/>
            <person name="Challacombe J."/>
            <person name="Chertkov O."/>
            <person name="McCluskey K."/>
            <person name="Coulpier F."/>
            <person name="Deshpande N."/>
            <person name="von Doehren H."/>
            <person name="Ebbole D.J."/>
            <person name="Esquivel-Naranjo E.U."/>
            <person name="Fekete E."/>
            <person name="Flipphi M."/>
            <person name="Glaser F."/>
            <person name="Gomez-Rodriguez E.Y."/>
            <person name="Gruber S."/>
            <person name="Han C."/>
            <person name="Henrissat B."/>
            <person name="Hermosa R."/>
            <person name="Hernandez-Onate M."/>
            <person name="Karaffa L."/>
            <person name="Kosti I."/>
            <person name="Le Crom S."/>
            <person name="Lindquist E."/>
            <person name="Lucas S."/>
            <person name="Luebeck M."/>
            <person name="Luebeck P.S."/>
            <person name="Margeot A."/>
            <person name="Metz B."/>
            <person name="Misra M."/>
            <person name="Nevalainen H."/>
            <person name="Omann M."/>
            <person name="Packer N."/>
            <person name="Perrone G."/>
            <person name="Uresti-Rivera E.E."/>
            <person name="Salamov A."/>
            <person name="Schmoll M."/>
            <person name="Seiboth B."/>
            <person name="Shapiro H."/>
            <person name="Sukno S."/>
            <person name="Tamayo-Ramos J.A."/>
            <person name="Tisch D."/>
            <person name="Wiest A."/>
            <person name="Wilkinson H.H."/>
            <person name="Zhang M."/>
            <person name="Coutinho P.M."/>
            <person name="Kenerley C.M."/>
            <person name="Monte E."/>
            <person name="Baker S.E."/>
            <person name="Grigoriev I.V."/>
        </authorList>
    </citation>
    <scope>NUCLEOTIDE SEQUENCE [LARGE SCALE GENOMIC DNA]</scope>
    <source>
        <strain evidence="2">Gv29-8 / FGSC 10586</strain>
    </source>
</reference>
<protein>
    <submittedName>
        <fullName evidence="1">Uncharacterized protein</fullName>
    </submittedName>
</protein>
<sequence length="74" mass="8515">VMYYCIDGLEKVNQLALECGHNNRDKITVALEKMGNIYEAKVMAFFGKHLHDNEEIRYICDSTGTVTCKSRQEQ</sequence>
<dbReference type="Proteomes" id="UP000007115">
    <property type="component" value="Unassembled WGS sequence"/>
</dbReference>
<feature type="non-terminal residue" evidence="1">
    <location>
        <position position="1"/>
    </location>
</feature>
<name>G9MTX4_HYPVG</name>
<dbReference type="InParanoid" id="G9MTX4"/>
<dbReference type="EMBL" id="ABDF02000022">
    <property type="protein sequence ID" value="EHK22103.1"/>
    <property type="molecule type" value="Genomic_DNA"/>
</dbReference>
<dbReference type="Gene3D" id="2.60.120.10">
    <property type="entry name" value="Jelly Rolls"/>
    <property type="match status" value="1"/>
</dbReference>
<dbReference type="InterPro" id="IPR014710">
    <property type="entry name" value="RmlC-like_jellyroll"/>
</dbReference>
<dbReference type="RefSeq" id="XP_013956296.1">
    <property type="nucleotide sequence ID" value="XM_014100821.1"/>
</dbReference>
<gene>
    <name evidence="1" type="ORF">TRIVIDRAFT_27622</name>
</gene>
<dbReference type="HOGENOM" id="CLU_2694495_0_0_1"/>